<feature type="region of interest" description="Disordered" evidence="1">
    <location>
        <begin position="210"/>
        <end position="255"/>
    </location>
</feature>
<feature type="compositionally biased region" description="Basic and acidic residues" evidence="1">
    <location>
        <begin position="794"/>
        <end position="803"/>
    </location>
</feature>
<feature type="compositionally biased region" description="Basic and acidic residues" evidence="1">
    <location>
        <begin position="1387"/>
        <end position="1410"/>
    </location>
</feature>
<feature type="compositionally biased region" description="Basic and acidic residues" evidence="1">
    <location>
        <begin position="758"/>
        <end position="770"/>
    </location>
</feature>
<feature type="region of interest" description="Disordered" evidence="1">
    <location>
        <begin position="1919"/>
        <end position="1945"/>
    </location>
</feature>
<dbReference type="STRING" id="568069.A0A1J1IBU9"/>
<feature type="region of interest" description="Disordered" evidence="1">
    <location>
        <begin position="268"/>
        <end position="322"/>
    </location>
</feature>
<sequence length="2536" mass="282128">TVFDDKPKAPEEQEKLPKDELSLPKPLEDEPSDDDEKDEKKISLKSPADKLLIPFKDPNVTNKSVTSSYSSTSYSDIRSTTSTVISSRMSEHSFVTDSKTVESDSLESNISNVSKLLAQPYNADDDKTSRKQSIKSELSEYMGEDELYSTDITSSSMTYVSDPLESKTDTTTSEDDHMHPLKSLTQTREALIDYVKEDVTKTVRIGSEKLTSLMSVTSSKSDKQQSDLSPDSFISGPQDTQYERSISFSDNAASDVSSECKFEETVVTLPYDSEKDDHTTESITRSSSSMSKTQELNKNYKQLAQESRIEHTSSPQSDVTEFTESMSIADSVLEGVIADVKAAKALRSSVSSVDDRTPDSPKSESGKKKLKCTDIVLNKVPKPLMSYKKIEKKDVVETPSKVQEKETTKTDSKGKSLTITKTSTRKSNIVSKPQTSVEVSKSSTMVTKTTSRVYGYMQSTVSRDQKIGKVTHIAQRSTTHSTSESDSSKVEKKHVFIEDKKDQIETIEFKQENDNIKKATPSPTKKSYVVDNKTRDQSSIQKRFTKTVPKDTKEKSKSPRISESDKSEKTSSTTSTSTTMSKMLKDKKNSSLIPIKKLSTTEKPQTDKAQKQISKKDTSIITSISENKSHVVEKTSTTKTSSIKKSSKQVQKISSTTKVSDKPTVISRKKKKTERDERSDSQDSLDMKKKVTQKVQKVESVSVSSSRKKTSRVKAPTTTAITQAEISYRSQSAMHYANKDSITFQHDEIPSSMPSSPNHDERDVMKSSVTVDKESISPILEFQAVSPQRQKHKFTYEKKGQECRRRKGKSKNSQQKPKSNFLDTKFYVDLNASGHTDVEDLDVEEDDVLLKDKSYKSSSTDPETYRKASTSNADGKTDIEYISDDGTLDLLRFSPEIKITSLNDFQFEACTLMSFCESLDTKQNIKFELKMPEIRMISPTSERYQTNTDVEDIQCQSDTDDAATSLSRAQTSTPIELNCNLDDLCSSHVHEIHSGAFDKVSEHEFKFEKSVTEGTEEKDSGGAKEQRSHLTKLPSVDLPKPTPRLTKSSTNDTNNSSMSSEIDGNSMSSTSLTINNQKNDSEQNASDEHSTSGDSFQKKKQFWESFDHPILPQPIPKPRIAGHSFDTDTSIKSLPDSKQLSRDDESYHADDRLEDESFPISDSSASEQKDDKKKKLITDMDKIESFEGSETDDEAAARFYIGESSENVIKKSLHEKRADFAFDNQGYECSIDADNEESIQSRDFVHDKIEIFDDSILSTDGTRIENLLVATSTGKDSKTDLREKSEFEVSEKLSRQQSEEGEIAVKRPQKTLEEVEDSLDAVQEELIEVVKDGKLIKQSPSEFEINILPNLKYPASIPEQEELPDTPKKEPVIKIKEPEPVISTTTRHSETEESQHSSNDESFNKLDIIQRKGKSKQSSNRWSATDIESSSESHYQSFEKTDSRPLSSDVENLIQYQSSEYETAHDQSNVPAGSTLEYHSAVSTLNSQTISSRDSMKSLDSESSGNLASVEVSEASETLIPSTMEDFDDHLHTDLMSHDTDNDEKEKFTSLESEVLSTKSEDVSPPIAPAMKRSHEMTFAPDIRPIIGSVEILDESKFDEKLGQSVEDLKYGSWEESKFGSSLEEGSMLSVSISSASNLETMVEIHSEQVADMMGSLVGSYDSAKIFTTFPDDPTGFTPPDYETTPKLDQNIMTMHQEEQKIVESQVASSSPATDESVESMKKRGHKRTDSKSVFAGGFVKPGSKESSDSFEDDVAPHEDSSDIISSEKDETHGESSDSEYDRYETEYVRSFRSPITPGSKIKPKEKFPDEEKKSFSPGHSVIETIVEDVHAETELSADHVQKKTPKVLDYEIPNIQVTDEIIIELQDEASEEVKPLVTQEMKPTQSVQYAKQVEYKMTEEEYQDILAKKYQSRLQDLTKSYDDQMYEDDQQPSPGSDSFEMLNEPDLSDEFVIVEEVAKEASEFDQEGKSRIIQQQAAKYVRKHDEDMEKYIVKSAPAATDAGSTFATQDINFEFEDSPPRDDEGEEPTRGGNGYSLEGSKRWVEMNLSDPANLRYPYDMDRGILEDIKEEDTDFEVGSSRISSFKDSYSSTPDYDALVRKLNSRDHDNASMSSLQEFESLEHVISLENRRQQTQSSQESLSNGSLPKRHLSKSVQGDDISLSSLKEFEGLENACLEAHLIEIKAKEEAALLLSRSDESSKSSGSSNGAKSSPKSSSSPGTSSKVTATTIVSSTVVRGKQSSHLQQQMAQEFVKLQQRAQEIMEDKSISIMEASTDSLEDDKNVMKKLYDKSSAPHLSSDSLDNKASADPMTSSVDSIEASASKGAVTGRSSDVDSIENSSPIKRRSDSIDSIELQFAASERSKLERDSIDGTITIESSSGSGARVVTQTVTKSVTSQPAGSSGQSTTTVTSTVVHYDMPPRDISSDSLNADQDLLLTSTDSIETSSTATNATYRNANDSQMSGSITSCDSNTMIDTLDNTFPDFYSPSSSSHQIHQATTSTTTTTYSYKENENLLDDDFPAKPSKIPKKSNQVT</sequence>
<feature type="region of interest" description="Disordered" evidence="1">
    <location>
        <begin position="1108"/>
        <end position="1173"/>
    </location>
</feature>
<feature type="compositionally biased region" description="Low complexity" evidence="1">
    <location>
        <begin position="1046"/>
        <end position="1060"/>
    </location>
</feature>
<feature type="non-terminal residue" evidence="2">
    <location>
        <position position="1"/>
    </location>
</feature>
<protein>
    <submittedName>
        <fullName evidence="2">CLUMA_CG010350, isoform A</fullName>
    </submittedName>
</protein>
<feature type="region of interest" description="Disordered" evidence="1">
    <location>
        <begin position="1701"/>
        <end position="1820"/>
    </location>
</feature>
<feature type="compositionally biased region" description="Basic and acidic residues" evidence="1">
    <location>
        <begin position="1008"/>
        <end position="1028"/>
    </location>
</feature>
<reference evidence="2 3" key="1">
    <citation type="submission" date="2015-04" db="EMBL/GenBank/DDBJ databases">
        <authorList>
            <person name="Syromyatnikov M.Y."/>
            <person name="Popov V.N."/>
        </authorList>
    </citation>
    <scope>NUCLEOTIDE SEQUENCE [LARGE SCALE GENOMIC DNA]</scope>
</reference>
<feature type="region of interest" description="Disordered" evidence="1">
    <location>
        <begin position="395"/>
        <end position="445"/>
    </location>
</feature>
<feature type="compositionally biased region" description="Basic and acidic residues" evidence="1">
    <location>
        <begin position="673"/>
        <end position="689"/>
    </location>
</feature>
<keyword evidence="3" id="KW-1185">Reference proteome</keyword>
<feature type="compositionally biased region" description="Basic and acidic residues" evidence="1">
    <location>
        <begin position="395"/>
        <end position="414"/>
    </location>
</feature>
<feature type="region of interest" description="Disordered" evidence="1">
    <location>
        <begin position="2197"/>
        <end position="2227"/>
    </location>
</feature>
<feature type="compositionally biased region" description="Polar residues" evidence="1">
    <location>
        <begin position="2133"/>
        <end position="2146"/>
    </location>
</feature>
<feature type="compositionally biased region" description="Basic and acidic residues" evidence="1">
    <location>
        <begin position="604"/>
        <end position="618"/>
    </location>
</feature>
<feature type="compositionally biased region" description="Basic and acidic residues" evidence="1">
    <location>
        <begin position="353"/>
        <end position="367"/>
    </location>
</feature>
<feature type="compositionally biased region" description="Polar residues" evidence="1">
    <location>
        <begin position="1416"/>
        <end position="1436"/>
    </location>
</feature>
<evidence type="ECO:0000256" key="1">
    <source>
        <dbReference type="SAM" id="MobiDB-lite"/>
    </source>
</evidence>
<feature type="compositionally biased region" description="Low complexity" evidence="1">
    <location>
        <begin position="281"/>
        <end position="293"/>
    </location>
</feature>
<feature type="compositionally biased region" description="Polar residues" evidence="1">
    <location>
        <begin position="415"/>
        <end position="434"/>
    </location>
</feature>
<feature type="region of interest" description="Disordered" evidence="1">
    <location>
        <begin position="346"/>
        <end position="370"/>
    </location>
</feature>
<feature type="compositionally biased region" description="Polar residues" evidence="1">
    <location>
        <begin position="150"/>
        <end position="159"/>
    </location>
</feature>
<feature type="compositionally biased region" description="Basic and acidic residues" evidence="1">
    <location>
        <begin position="486"/>
        <end position="517"/>
    </location>
</feature>
<feature type="region of interest" description="Disordered" evidence="1">
    <location>
        <begin position="1"/>
        <end position="93"/>
    </location>
</feature>
<feature type="region of interest" description="Disordered" evidence="1">
    <location>
        <begin position="746"/>
        <end position="770"/>
    </location>
</feature>
<feature type="compositionally biased region" description="Basic and acidic residues" evidence="1">
    <location>
        <begin position="164"/>
        <end position="179"/>
    </location>
</feature>
<feature type="region of interest" description="Disordered" evidence="1">
    <location>
        <begin position="1008"/>
        <end position="1096"/>
    </location>
</feature>
<feature type="region of interest" description="Disordered" evidence="1">
    <location>
        <begin position="2293"/>
        <end position="2348"/>
    </location>
</feature>
<feature type="compositionally biased region" description="Polar residues" evidence="1">
    <location>
        <begin position="1062"/>
        <end position="1084"/>
    </location>
</feature>
<feature type="compositionally biased region" description="Low complexity" evidence="1">
    <location>
        <begin position="570"/>
        <end position="582"/>
    </location>
</feature>
<feature type="compositionally biased region" description="Polar residues" evidence="1">
    <location>
        <begin position="1481"/>
        <end position="1493"/>
    </location>
</feature>
<feature type="compositionally biased region" description="Low complexity" evidence="1">
    <location>
        <begin position="693"/>
        <end position="705"/>
    </location>
</feature>
<feature type="compositionally biased region" description="Basic and acidic residues" evidence="1">
    <location>
        <begin position="1139"/>
        <end position="1151"/>
    </location>
</feature>
<feature type="region of interest" description="Disordered" evidence="1">
    <location>
        <begin position="466"/>
        <end position="717"/>
    </location>
</feature>
<feature type="compositionally biased region" description="Polar residues" evidence="1">
    <location>
        <begin position="1444"/>
        <end position="1472"/>
    </location>
</feature>
<feature type="compositionally biased region" description="Polar residues" evidence="1">
    <location>
        <begin position="294"/>
        <end position="305"/>
    </location>
</feature>
<dbReference type="Proteomes" id="UP000183832">
    <property type="component" value="Unassembled WGS sequence"/>
</dbReference>
<proteinExistence type="predicted"/>
<feature type="region of interest" description="Disordered" evidence="1">
    <location>
        <begin position="2488"/>
        <end position="2536"/>
    </location>
</feature>
<feature type="region of interest" description="Disordered" evidence="1">
    <location>
        <begin position="2012"/>
        <end position="2039"/>
    </location>
</feature>
<feature type="compositionally biased region" description="Low complexity" evidence="1">
    <location>
        <begin position="2490"/>
        <end position="2510"/>
    </location>
</feature>
<feature type="compositionally biased region" description="Low complexity" evidence="1">
    <location>
        <begin position="435"/>
        <end position="445"/>
    </location>
</feature>
<feature type="compositionally biased region" description="Low complexity" evidence="1">
    <location>
        <begin position="64"/>
        <end position="88"/>
    </location>
</feature>
<feature type="compositionally biased region" description="Basic and acidic residues" evidence="1">
    <location>
        <begin position="1803"/>
        <end position="1815"/>
    </location>
</feature>
<organism evidence="2 3">
    <name type="scientific">Clunio marinus</name>
    <dbReference type="NCBI Taxonomy" id="568069"/>
    <lineage>
        <taxon>Eukaryota</taxon>
        <taxon>Metazoa</taxon>
        <taxon>Ecdysozoa</taxon>
        <taxon>Arthropoda</taxon>
        <taxon>Hexapoda</taxon>
        <taxon>Insecta</taxon>
        <taxon>Pterygota</taxon>
        <taxon>Neoptera</taxon>
        <taxon>Endopterygota</taxon>
        <taxon>Diptera</taxon>
        <taxon>Nematocera</taxon>
        <taxon>Chironomoidea</taxon>
        <taxon>Chironomidae</taxon>
        <taxon>Clunio</taxon>
    </lineage>
</organism>
<dbReference type="OrthoDB" id="20872at2759"/>
<feature type="compositionally biased region" description="Basic and acidic residues" evidence="1">
    <location>
        <begin position="1529"/>
        <end position="1549"/>
    </location>
</feature>
<feature type="compositionally biased region" description="Basic and acidic residues" evidence="1">
    <location>
        <begin position="1"/>
        <end position="28"/>
    </location>
</feature>
<feature type="region of interest" description="Disordered" evidence="1">
    <location>
        <begin position="2130"/>
        <end position="2157"/>
    </location>
</feature>
<accession>A0A1J1IBU9</accession>
<feature type="compositionally biased region" description="Basic and acidic residues" evidence="1">
    <location>
        <begin position="548"/>
        <end position="569"/>
    </location>
</feature>
<feature type="compositionally biased region" description="Low complexity" evidence="1">
    <location>
        <begin position="634"/>
        <end position="658"/>
    </location>
</feature>
<evidence type="ECO:0000313" key="2">
    <source>
        <dbReference type="EMBL" id="CRK97036.1"/>
    </source>
</evidence>
<dbReference type="EMBL" id="CVRI01000045">
    <property type="protein sequence ID" value="CRK97036.1"/>
    <property type="molecule type" value="Genomic_DNA"/>
</dbReference>
<feature type="region of interest" description="Disordered" evidence="1">
    <location>
        <begin position="782"/>
        <end position="817"/>
    </location>
</feature>
<gene>
    <name evidence="2" type="ORF">CLUMA_CG010350</name>
</gene>
<feature type="compositionally biased region" description="Basic and acidic residues" evidence="1">
    <location>
        <begin position="1755"/>
        <end position="1790"/>
    </location>
</feature>
<feature type="region of interest" description="Disordered" evidence="1">
    <location>
        <begin position="1358"/>
        <end position="1567"/>
    </location>
</feature>
<feature type="region of interest" description="Disordered" evidence="1">
    <location>
        <begin position="121"/>
        <end position="183"/>
    </location>
</feature>
<feature type="compositionally biased region" description="Polar residues" evidence="1">
    <location>
        <begin position="235"/>
        <end position="255"/>
    </location>
</feature>
<feature type="compositionally biased region" description="Polar residues" evidence="1">
    <location>
        <begin position="1127"/>
        <end position="1138"/>
    </location>
</feature>
<feature type="compositionally biased region" description="Low complexity" evidence="1">
    <location>
        <begin position="2202"/>
        <end position="2227"/>
    </location>
</feature>
<feature type="compositionally biased region" description="Basic and acidic residues" evidence="1">
    <location>
        <begin position="1365"/>
        <end position="1379"/>
    </location>
</feature>
<feature type="non-terminal residue" evidence="2">
    <location>
        <position position="2536"/>
    </location>
</feature>
<evidence type="ECO:0000313" key="3">
    <source>
        <dbReference type="Proteomes" id="UP000183832"/>
    </source>
</evidence>
<feature type="compositionally biased region" description="Polar residues" evidence="1">
    <location>
        <begin position="312"/>
        <end position="322"/>
    </location>
</feature>
<name>A0A1J1IBU9_9DIPT</name>